<dbReference type="AlphaFoldDB" id="A0A6G1D697"/>
<accession>A0A6G1D697</accession>
<proteinExistence type="predicted"/>
<sequence length="120" mass="12516">MAVGSGKIDNKLSKSGGNVAAVGKGYKGGGSMSGSGTKEEAVQVHVGELKVVVLQSKSTKMAEESEEIGKDVAGMECDPSLFEEQQMGEDIMKTQGKGKEIALQIALVKYIVTYAIAMST</sequence>
<protein>
    <submittedName>
        <fullName evidence="2">Uncharacterized protein</fullName>
    </submittedName>
</protein>
<evidence type="ECO:0000256" key="1">
    <source>
        <dbReference type="SAM" id="MobiDB-lite"/>
    </source>
</evidence>
<name>A0A6G1D697_9ORYZ</name>
<organism evidence="2 3">
    <name type="scientific">Oryza meyeriana var. granulata</name>
    <dbReference type="NCBI Taxonomy" id="110450"/>
    <lineage>
        <taxon>Eukaryota</taxon>
        <taxon>Viridiplantae</taxon>
        <taxon>Streptophyta</taxon>
        <taxon>Embryophyta</taxon>
        <taxon>Tracheophyta</taxon>
        <taxon>Spermatophyta</taxon>
        <taxon>Magnoliopsida</taxon>
        <taxon>Liliopsida</taxon>
        <taxon>Poales</taxon>
        <taxon>Poaceae</taxon>
        <taxon>BOP clade</taxon>
        <taxon>Oryzoideae</taxon>
        <taxon>Oryzeae</taxon>
        <taxon>Oryzinae</taxon>
        <taxon>Oryza</taxon>
        <taxon>Oryza meyeriana</taxon>
    </lineage>
</organism>
<dbReference type="Proteomes" id="UP000479710">
    <property type="component" value="Unassembled WGS sequence"/>
</dbReference>
<evidence type="ECO:0000313" key="2">
    <source>
        <dbReference type="EMBL" id="KAF0907293.1"/>
    </source>
</evidence>
<comment type="caution">
    <text evidence="2">The sequence shown here is derived from an EMBL/GenBank/DDBJ whole genome shotgun (WGS) entry which is preliminary data.</text>
</comment>
<gene>
    <name evidence="2" type="ORF">E2562_015794</name>
</gene>
<reference evidence="2 3" key="1">
    <citation type="submission" date="2019-11" db="EMBL/GenBank/DDBJ databases">
        <title>Whole genome sequence of Oryza granulata.</title>
        <authorList>
            <person name="Li W."/>
        </authorList>
    </citation>
    <scope>NUCLEOTIDE SEQUENCE [LARGE SCALE GENOMIC DNA]</scope>
    <source>
        <strain evidence="3">cv. Menghai</strain>
        <tissue evidence="2">Leaf</tissue>
    </source>
</reference>
<keyword evidence="3" id="KW-1185">Reference proteome</keyword>
<evidence type="ECO:0000313" key="3">
    <source>
        <dbReference type="Proteomes" id="UP000479710"/>
    </source>
</evidence>
<feature type="region of interest" description="Disordered" evidence="1">
    <location>
        <begin position="1"/>
        <end position="39"/>
    </location>
</feature>
<dbReference type="EMBL" id="SPHZ02000007">
    <property type="protein sequence ID" value="KAF0907293.1"/>
    <property type="molecule type" value="Genomic_DNA"/>
</dbReference>